<keyword evidence="4" id="KW-1185">Reference proteome</keyword>
<organism evidence="3 4">
    <name type="scientific">Lophiotrema nucula</name>
    <dbReference type="NCBI Taxonomy" id="690887"/>
    <lineage>
        <taxon>Eukaryota</taxon>
        <taxon>Fungi</taxon>
        <taxon>Dikarya</taxon>
        <taxon>Ascomycota</taxon>
        <taxon>Pezizomycotina</taxon>
        <taxon>Dothideomycetes</taxon>
        <taxon>Pleosporomycetidae</taxon>
        <taxon>Pleosporales</taxon>
        <taxon>Lophiotremataceae</taxon>
        <taxon>Lophiotrema</taxon>
    </lineage>
</organism>
<evidence type="ECO:0000313" key="4">
    <source>
        <dbReference type="Proteomes" id="UP000799770"/>
    </source>
</evidence>
<accession>A0A6A5Z5B0</accession>
<dbReference type="GO" id="GO:0035539">
    <property type="term" value="F:8-oxo-7,8-dihydrodeoxyguanosine triphosphate pyrophosphatase activity"/>
    <property type="evidence" value="ECO:0007669"/>
    <property type="project" value="TreeGrafter"/>
</dbReference>
<protein>
    <submittedName>
        <fullName evidence="3">NUDIX hydrolase domain-like protein</fullName>
    </submittedName>
</protein>
<dbReference type="PROSITE" id="PS00893">
    <property type="entry name" value="NUDIX_BOX"/>
    <property type="match status" value="1"/>
</dbReference>
<dbReference type="AlphaFoldDB" id="A0A6A5Z5B0"/>
<feature type="domain" description="Nudix hydrolase" evidence="2">
    <location>
        <begin position="6"/>
        <end position="139"/>
    </location>
</feature>
<dbReference type="PANTHER" id="PTHR16099:SF5">
    <property type="entry name" value="NUCLEOTIDE TRIPHOSPHATE DIPHOSPHATASE NUDT15"/>
    <property type="match status" value="1"/>
</dbReference>
<dbReference type="InterPro" id="IPR015797">
    <property type="entry name" value="NUDIX_hydrolase-like_dom_sf"/>
</dbReference>
<dbReference type="PANTHER" id="PTHR16099">
    <property type="entry name" value="8-OXO-DGTP DIPHOSPHATES NUDT15"/>
    <property type="match status" value="1"/>
</dbReference>
<dbReference type="SUPFAM" id="SSF55811">
    <property type="entry name" value="Nudix"/>
    <property type="match status" value="1"/>
</dbReference>
<gene>
    <name evidence="3" type="ORF">BDV96DRAFT_576567</name>
</gene>
<dbReference type="Pfam" id="PF00293">
    <property type="entry name" value="NUDIX"/>
    <property type="match status" value="1"/>
</dbReference>
<sequence length="156" mass="17420">MACNGLHPRVAVIAIISDEEGRVIAGRRLSPLGTGQYSFPGGHLDQGEELFACAERETLEETGLNIRATKIVAVTNDVFVQENKHYVSIFVKGERLDPMQQPRRLEPHKCEGWEWKDWQDIGALAKAQSKQEVFLPVVNLVRDNPQLEVLLGCGQT</sequence>
<proteinExistence type="predicted"/>
<name>A0A6A5Z5B0_9PLEO</name>
<evidence type="ECO:0000256" key="1">
    <source>
        <dbReference type="ARBA" id="ARBA00022801"/>
    </source>
</evidence>
<dbReference type="Proteomes" id="UP000799770">
    <property type="component" value="Unassembled WGS sequence"/>
</dbReference>
<evidence type="ECO:0000313" key="3">
    <source>
        <dbReference type="EMBL" id="KAF2114296.1"/>
    </source>
</evidence>
<dbReference type="PROSITE" id="PS51462">
    <property type="entry name" value="NUDIX"/>
    <property type="match status" value="1"/>
</dbReference>
<dbReference type="FunFam" id="3.90.79.10:FF:000060">
    <property type="entry name" value="Nudix hydrolase 1"/>
    <property type="match status" value="1"/>
</dbReference>
<dbReference type="OrthoDB" id="447842at2759"/>
<dbReference type="GO" id="GO:0006203">
    <property type="term" value="P:dGTP catabolic process"/>
    <property type="evidence" value="ECO:0007669"/>
    <property type="project" value="TreeGrafter"/>
</dbReference>
<dbReference type="EMBL" id="ML977325">
    <property type="protein sequence ID" value="KAF2114296.1"/>
    <property type="molecule type" value="Genomic_DNA"/>
</dbReference>
<dbReference type="InterPro" id="IPR000086">
    <property type="entry name" value="NUDIX_hydrolase_dom"/>
</dbReference>
<dbReference type="InterPro" id="IPR020084">
    <property type="entry name" value="NUDIX_hydrolase_CS"/>
</dbReference>
<dbReference type="Gene3D" id="3.90.79.10">
    <property type="entry name" value="Nucleoside Triphosphate Pyrophosphohydrolase"/>
    <property type="match status" value="1"/>
</dbReference>
<reference evidence="3" key="1">
    <citation type="journal article" date="2020" name="Stud. Mycol.">
        <title>101 Dothideomycetes genomes: a test case for predicting lifestyles and emergence of pathogens.</title>
        <authorList>
            <person name="Haridas S."/>
            <person name="Albert R."/>
            <person name="Binder M."/>
            <person name="Bloem J."/>
            <person name="Labutti K."/>
            <person name="Salamov A."/>
            <person name="Andreopoulos B."/>
            <person name="Baker S."/>
            <person name="Barry K."/>
            <person name="Bills G."/>
            <person name="Bluhm B."/>
            <person name="Cannon C."/>
            <person name="Castanera R."/>
            <person name="Culley D."/>
            <person name="Daum C."/>
            <person name="Ezra D."/>
            <person name="Gonzalez J."/>
            <person name="Henrissat B."/>
            <person name="Kuo A."/>
            <person name="Liang C."/>
            <person name="Lipzen A."/>
            <person name="Lutzoni F."/>
            <person name="Magnuson J."/>
            <person name="Mondo S."/>
            <person name="Nolan M."/>
            <person name="Ohm R."/>
            <person name="Pangilinan J."/>
            <person name="Park H.-J."/>
            <person name="Ramirez L."/>
            <person name="Alfaro M."/>
            <person name="Sun H."/>
            <person name="Tritt A."/>
            <person name="Yoshinaga Y."/>
            <person name="Zwiers L.-H."/>
            <person name="Turgeon B."/>
            <person name="Goodwin S."/>
            <person name="Spatafora J."/>
            <person name="Crous P."/>
            <person name="Grigoriev I."/>
        </authorList>
    </citation>
    <scope>NUCLEOTIDE SEQUENCE</scope>
    <source>
        <strain evidence="3">CBS 627.86</strain>
    </source>
</reference>
<dbReference type="GO" id="GO:0005829">
    <property type="term" value="C:cytosol"/>
    <property type="evidence" value="ECO:0007669"/>
    <property type="project" value="TreeGrafter"/>
</dbReference>
<keyword evidence="1 3" id="KW-0378">Hydrolase</keyword>
<evidence type="ECO:0000259" key="2">
    <source>
        <dbReference type="PROSITE" id="PS51462"/>
    </source>
</evidence>
<dbReference type="CDD" id="cd04678">
    <property type="entry name" value="NUDIX_MTH2_Nudt15"/>
    <property type="match status" value="1"/>
</dbReference>